<dbReference type="HAMAP" id="MF_00187">
    <property type="entry name" value="FdhD"/>
    <property type="match status" value="1"/>
</dbReference>
<dbReference type="GO" id="GO:0016783">
    <property type="term" value="F:sulfurtransferase activity"/>
    <property type="evidence" value="ECO:0007669"/>
    <property type="project" value="InterPro"/>
</dbReference>
<dbReference type="GO" id="GO:0097163">
    <property type="term" value="F:sulfur carrier activity"/>
    <property type="evidence" value="ECO:0007669"/>
    <property type="project" value="UniProtKB-UniRule"/>
</dbReference>
<comment type="caution">
    <text evidence="3">Lacks conserved residue(s) required for the propagation of feature annotation.</text>
</comment>
<keyword evidence="5" id="KW-1185">Reference proteome</keyword>
<keyword evidence="2 3" id="KW-0501">Molybdenum cofactor biosynthesis</keyword>
<keyword evidence="1 3" id="KW-0963">Cytoplasm</keyword>
<comment type="subcellular location">
    <subcellularLocation>
        <location evidence="3">Cytoplasm</location>
    </subcellularLocation>
</comment>
<comment type="similarity">
    <text evidence="3">Belongs to the FdhD family.</text>
</comment>
<comment type="function">
    <text evidence="3">Required for formate dehydrogenase (FDH) activity. Acts as a sulfur carrier protein that transfers sulfur from IscS to the molybdenum cofactor prior to its insertion into FDH.</text>
</comment>
<evidence type="ECO:0000256" key="2">
    <source>
        <dbReference type="ARBA" id="ARBA00023150"/>
    </source>
</evidence>
<dbReference type="Gene3D" id="3.10.20.10">
    <property type="match status" value="1"/>
</dbReference>
<dbReference type="PIRSF" id="PIRSF015626">
    <property type="entry name" value="FdhD"/>
    <property type="match status" value="1"/>
</dbReference>
<organism evidence="4 5">
    <name type="scientific">Paenibacillus durus</name>
    <name type="common">Paenibacillus azotofixans</name>
    <dbReference type="NCBI Taxonomy" id="44251"/>
    <lineage>
        <taxon>Bacteria</taxon>
        <taxon>Bacillati</taxon>
        <taxon>Bacillota</taxon>
        <taxon>Bacilli</taxon>
        <taxon>Bacillales</taxon>
        <taxon>Paenibacillaceae</taxon>
        <taxon>Paenibacillus</taxon>
    </lineage>
</organism>
<dbReference type="PANTHER" id="PTHR30592">
    <property type="entry name" value="FORMATE DEHYDROGENASE"/>
    <property type="match status" value="1"/>
</dbReference>
<feature type="active site" description="Cysteine persulfide intermediate" evidence="3">
    <location>
        <position position="107"/>
    </location>
</feature>
<evidence type="ECO:0000256" key="3">
    <source>
        <dbReference type="HAMAP-Rule" id="MF_00187"/>
    </source>
</evidence>
<dbReference type="InterPro" id="IPR016193">
    <property type="entry name" value="Cytidine_deaminase-like"/>
</dbReference>
<reference evidence="4 5" key="1">
    <citation type="submission" date="2014-08" db="EMBL/GenBank/DDBJ databases">
        <title>Comparative genomics of the Paenibacillus odorifer group.</title>
        <authorList>
            <person name="den Bakker H.C."/>
            <person name="Tsai Y.-C."/>
            <person name="Martin N."/>
            <person name="Korlach J."/>
            <person name="Wiedmann M."/>
        </authorList>
    </citation>
    <scope>NUCLEOTIDE SEQUENCE [LARGE SCALE GENOMIC DNA]</scope>
    <source>
        <strain evidence="4 5">DSM 1735</strain>
    </source>
</reference>
<protein>
    <recommendedName>
        <fullName evidence="3">Sulfur carrier protein FdhD</fullName>
    </recommendedName>
</protein>
<accession>A0A089HQ44</accession>
<dbReference type="InterPro" id="IPR003786">
    <property type="entry name" value="FdhD"/>
</dbReference>
<name>A0A089HQ44_PAEDU</name>
<evidence type="ECO:0000313" key="5">
    <source>
        <dbReference type="Proteomes" id="UP000029409"/>
    </source>
</evidence>
<dbReference type="EMBL" id="CP009288">
    <property type="protein sequence ID" value="AIQ12835.1"/>
    <property type="molecule type" value="Genomic_DNA"/>
</dbReference>
<dbReference type="RefSeq" id="WP_042206659.1">
    <property type="nucleotide sequence ID" value="NZ_CP009288.1"/>
</dbReference>
<evidence type="ECO:0000256" key="1">
    <source>
        <dbReference type="ARBA" id="ARBA00022490"/>
    </source>
</evidence>
<sequence length="271" mass="30353">MKQGLERQENIIRYRQGQITREQDLIVTEHPVTLKINGEEFVTLVCTPEYIEDMAVGYLASEGIIRGIQDIKDLWIQEEKGYVHISTDRWNDLNRQLYAKRYVNSCCGGGRHGFVYVNDARTAKVMDGVHISLSFDDCFRLMEGVQAGSELFHRTGGVHSAAICDTGGVLLARSDIGRHNALDKIYGHCLRHEMNLNDKIIVFSGRISSEILLKVAKIGCEIILSKSAPTALALELAEQLGITTVGFIRHDSCNVYTRPERISDCAVLKNN</sequence>
<dbReference type="GO" id="GO:0006777">
    <property type="term" value="P:Mo-molybdopterin cofactor biosynthetic process"/>
    <property type="evidence" value="ECO:0007669"/>
    <property type="project" value="UniProtKB-UniRule"/>
</dbReference>
<dbReference type="eggNOG" id="COG1526">
    <property type="taxonomic scope" value="Bacteria"/>
</dbReference>
<dbReference type="NCBIfam" id="TIGR00129">
    <property type="entry name" value="fdhD_narQ"/>
    <property type="match status" value="1"/>
</dbReference>
<proteinExistence type="inferred from homology"/>
<dbReference type="GO" id="GO:0005737">
    <property type="term" value="C:cytoplasm"/>
    <property type="evidence" value="ECO:0007669"/>
    <property type="project" value="UniProtKB-SubCell"/>
</dbReference>
<evidence type="ECO:0000313" key="4">
    <source>
        <dbReference type="EMBL" id="AIQ12835.1"/>
    </source>
</evidence>
<dbReference type="KEGG" id="pdu:PDUR_13630"/>
<dbReference type="Gene3D" id="3.40.140.10">
    <property type="entry name" value="Cytidine Deaminase, domain 2"/>
    <property type="match status" value="1"/>
</dbReference>
<gene>
    <name evidence="3" type="primary">fdhD</name>
    <name evidence="4" type="ORF">PDUR_13630</name>
</gene>
<dbReference type="Proteomes" id="UP000029409">
    <property type="component" value="Chromosome"/>
</dbReference>
<dbReference type="PANTHER" id="PTHR30592:SF1">
    <property type="entry name" value="SULFUR CARRIER PROTEIN FDHD"/>
    <property type="match status" value="1"/>
</dbReference>
<dbReference type="OrthoDB" id="9782042at2"/>
<dbReference type="AlphaFoldDB" id="A0A089HQ44"/>
<dbReference type="STRING" id="44251.PDUR_13630"/>
<dbReference type="SUPFAM" id="SSF53927">
    <property type="entry name" value="Cytidine deaminase-like"/>
    <property type="match status" value="1"/>
</dbReference>
<dbReference type="Pfam" id="PF02634">
    <property type="entry name" value="FdhD-NarQ"/>
    <property type="match status" value="1"/>
</dbReference>